<comment type="caution">
    <text evidence="2">The sequence shown here is derived from an EMBL/GenBank/DDBJ whole genome shotgun (WGS) entry which is preliminary data.</text>
</comment>
<evidence type="ECO:0000313" key="3">
    <source>
        <dbReference type="Proteomes" id="UP001516023"/>
    </source>
</evidence>
<dbReference type="EMBL" id="JABMIG020000023">
    <property type="protein sequence ID" value="KAL3801971.1"/>
    <property type="molecule type" value="Genomic_DNA"/>
</dbReference>
<evidence type="ECO:0000259" key="1">
    <source>
        <dbReference type="Pfam" id="PF13460"/>
    </source>
</evidence>
<organism evidence="2 3">
    <name type="scientific">Cyclotella cryptica</name>
    <dbReference type="NCBI Taxonomy" id="29204"/>
    <lineage>
        <taxon>Eukaryota</taxon>
        <taxon>Sar</taxon>
        <taxon>Stramenopiles</taxon>
        <taxon>Ochrophyta</taxon>
        <taxon>Bacillariophyta</taxon>
        <taxon>Coscinodiscophyceae</taxon>
        <taxon>Thalassiosirophycidae</taxon>
        <taxon>Stephanodiscales</taxon>
        <taxon>Stephanodiscaceae</taxon>
        <taxon>Cyclotella</taxon>
    </lineage>
</organism>
<evidence type="ECO:0000313" key="2">
    <source>
        <dbReference type="EMBL" id="KAL3801971.1"/>
    </source>
</evidence>
<dbReference type="Proteomes" id="UP001516023">
    <property type="component" value="Unassembled WGS sequence"/>
</dbReference>
<accession>A0ABD3QSF6</accession>
<keyword evidence="3" id="KW-1185">Reference proteome</keyword>
<dbReference type="Gene3D" id="3.40.50.720">
    <property type="entry name" value="NAD(P)-binding Rossmann-like Domain"/>
    <property type="match status" value="1"/>
</dbReference>
<gene>
    <name evidence="2" type="ORF">HJC23_010315</name>
</gene>
<feature type="domain" description="NAD(P)-binding" evidence="1">
    <location>
        <begin position="10"/>
        <end position="236"/>
    </location>
</feature>
<protein>
    <recommendedName>
        <fullName evidence="1">NAD(P)-binding domain-containing protein</fullName>
    </recommendedName>
</protein>
<dbReference type="PANTHER" id="PTHR15020">
    <property type="entry name" value="FLAVIN REDUCTASE-RELATED"/>
    <property type="match status" value="1"/>
</dbReference>
<dbReference type="AlphaFoldDB" id="A0ABD3QSF6"/>
<dbReference type="InterPro" id="IPR036291">
    <property type="entry name" value="NAD(P)-bd_dom_sf"/>
</dbReference>
<proteinExistence type="predicted"/>
<sequence>MPTTTTLVVGATGATGKHVVLQLLQQSQNVHAIVRSKQRLHDLLGEIDPESSVKFEKQLEVSEASILDLSDEELKKATKDVDAVVSCLGHNMSFKGLWGKPRKLVTDATRRLVEAIEANQAESNDHDKKTKFILMGTEGVTNPAGGDDPRTRSERSVIFTLRYLIPPHSDNESAAQYIHTKRDNPRLEWTVIRPTDLIDGAVSKYALFPKPQGSLFGGEDKATRANVAKSMVDMILSETLWEEWKYKMPYIQDAN</sequence>
<dbReference type="PANTHER" id="PTHR15020:SF11">
    <property type="entry name" value="OS06G0360300 PROTEIN"/>
    <property type="match status" value="1"/>
</dbReference>
<dbReference type="Pfam" id="PF13460">
    <property type="entry name" value="NAD_binding_10"/>
    <property type="match status" value="1"/>
</dbReference>
<dbReference type="SUPFAM" id="SSF51735">
    <property type="entry name" value="NAD(P)-binding Rossmann-fold domains"/>
    <property type="match status" value="1"/>
</dbReference>
<name>A0ABD3QSF6_9STRA</name>
<reference evidence="2 3" key="1">
    <citation type="journal article" date="2020" name="G3 (Bethesda)">
        <title>Improved Reference Genome for Cyclotella cryptica CCMP332, a Model for Cell Wall Morphogenesis, Salinity Adaptation, and Lipid Production in Diatoms (Bacillariophyta).</title>
        <authorList>
            <person name="Roberts W.R."/>
            <person name="Downey K.M."/>
            <person name="Ruck E.C."/>
            <person name="Traller J.C."/>
            <person name="Alverson A.J."/>
        </authorList>
    </citation>
    <scope>NUCLEOTIDE SEQUENCE [LARGE SCALE GENOMIC DNA]</scope>
    <source>
        <strain evidence="2 3">CCMP332</strain>
    </source>
</reference>
<dbReference type="InterPro" id="IPR016040">
    <property type="entry name" value="NAD(P)-bd_dom"/>
</dbReference>